<keyword evidence="3" id="KW-0479">Metal-binding</keyword>
<dbReference type="InterPro" id="IPR017896">
    <property type="entry name" value="4Fe4S_Fe-S-bd"/>
</dbReference>
<organism evidence="12 13">
    <name type="scientific">Faecalibacillus intestinalis</name>
    <dbReference type="NCBI Taxonomy" id="1982626"/>
    <lineage>
        <taxon>Bacteria</taxon>
        <taxon>Bacillati</taxon>
        <taxon>Bacillota</taxon>
        <taxon>Erysipelotrichia</taxon>
        <taxon>Erysipelotrichales</taxon>
        <taxon>Coprobacillaceae</taxon>
        <taxon>Faecalibacillus</taxon>
    </lineage>
</organism>
<evidence type="ECO:0000313" key="10">
    <source>
        <dbReference type="EMBL" id="MCB8562604.1"/>
    </source>
</evidence>
<keyword evidence="4" id="KW-0677">Repeat</keyword>
<evidence type="ECO:0000313" key="9">
    <source>
        <dbReference type="EMBL" id="BCL56983.1"/>
    </source>
</evidence>
<dbReference type="PROSITE" id="PS00198">
    <property type="entry name" value="4FE4S_FER_1"/>
    <property type="match status" value="1"/>
</dbReference>
<reference evidence="9" key="2">
    <citation type="journal article" date="2020" name="Microbiol. Resour. Announc.">
        <title>Complete Genome Sequence of Faecalibacillus intestinalis JCM 34082, Isolated from Feces from a Healthy Japanese Female.</title>
        <authorList>
            <person name="Sakamoto M."/>
            <person name="Ikeyama N."/>
            <person name="Toyoda A."/>
            <person name="Murakami T."/>
            <person name="Mori H."/>
            <person name="Ohkuma M."/>
        </authorList>
    </citation>
    <scope>NUCLEOTIDE SEQUENCE</scope>
    <source>
        <strain evidence="9">14EGH31</strain>
    </source>
</reference>
<keyword evidence="2" id="KW-0004">4Fe-4S</keyword>
<dbReference type="PANTHER" id="PTHR43687">
    <property type="entry name" value="ADENYLYLSULFATE REDUCTASE, BETA SUBUNIT"/>
    <property type="match status" value="1"/>
</dbReference>
<reference evidence="12 13" key="1">
    <citation type="journal article" date="2019" name="Int. J. Syst. Evol. Microbiol.">
        <title>Faecalibacillus intestinalis gen. nov., sp. nov. and Faecalibacillus faecis sp. nov., isolated from human faeces.</title>
        <authorList>
            <person name="Seo B."/>
            <person name="Jeon K."/>
            <person name="Baek I."/>
            <person name="Lee Y.M."/>
            <person name="Baek K."/>
            <person name="Ko G."/>
        </authorList>
    </citation>
    <scope>NUCLEOTIDE SEQUENCE [LARGE SCALE GENOMIC DNA]</scope>
    <source>
        <strain evidence="12 13">SNUG30099</strain>
    </source>
</reference>
<dbReference type="SUPFAM" id="SSF54862">
    <property type="entry name" value="4Fe-4S ferredoxins"/>
    <property type="match status" value="1"/>
</dbReference>
<dbReference type="Proteomes" id="UP001204814">
    <property type="component" value="Unassembled WGS sequence"/>
</dbReference>
<dbReference type="RefSeq" id="WP_107030655.1">
    <property type="nucleotide sequence ID" value="NZ_AP024085.1"/>
</dbReference>
<evidence type="ECO:0000313" key="13">
    <source>
        <dbReference type="Proteomes" id="UP000240974"/>
    </source>
</evidence>
<evidence type="ECO:0000256" key="1">
    <source>
        <dbReference type="ARBA" id="ARBA00022448"/>
    </source>
</evidence>
<dbReference type="Pfam" id="PF14697">
    <property type="entry name" value="Fer4_21"/>
    <property type="match status" value="1"/>
</dbReference>
<evidence type="ECO:0000256" key="3">
    <source>
        <dbReference type="ARBA" id="ARBA00022723"/>
    </source>
</evidence>
<evidence type="ECO:0000256" key="5">
    <source>
        <dbReference type="ARBA" id="ARBA00022982"/>
    </source>
</evidence>
<evidence type="ECO:0000256" key="4">
    <source>
        <dbReference type="ARBA" id="ARBA00022737"/>
    </source>
</evidence>
<evidence type="ECO:0000256" key="6">
    <source>
        <dbReference type="ARBA" id="ARBA00023004"/>
    </source>
</evidence>
<dbReference type="EMBL" id="JAJDKQ010000025">
    <property type="protein sequence ID" value="MCB8562604.1"/>
    <property type="molecule type" value="Genomic_DNA"/>
</dbReference>
<dbReference type="Proteomes" id="UP000593842">
    <property type="component" value="Chromosome"/>
</dbReference>
<dbReference type="InterPro" id="IPR017900">
    <property type="entry name" value="4Fe4S_Fe_S_CS"/>
</dbReference>
<reference evidence="10" key="4">
    <citation type="submission" date="2021-10" db="EMBL/GenBank/DDBJ databases">
        <title>Collection of gut derived symbiotic bacterial strains cultured from healthy donors.</title>
        <authorList>
            <person name="Lin H."/>
            <person name="Littmann E."/>
            <person name="Kohout C."/>
            <person name="Pamer E.G."/>
        </authorList>
    </citation>
    <scope>NUCLEOTIDE SEQUENCE</scope>
    <source>
        <strain evidence="10">DFI.5.2</strain>
    </source>
</reference>
<dbReference type="InterPro" id="IPR050572">
    <property type="entry name" value="Fe-S_Ferredoxin"/>
</dbReference>
<accession>A0A2T3FK17</accession>
<dbReference type="KEGG" id="fit:Fi14EGH31_06950"/>
<feature type="domain" description="4Fe-4S ferredoxin-type" evidence="8">
    <location>
        <begin position="1"/>
        <end position="28"/>
    </location>
</feature>
<reference evidence="11" key="5">
    <citation type="submission" date="2022-06" db="EMBL/GenBank/DDBJ databases">
        <title>Isolation of gut microbiota from human fecal samples.</title>
        <authorList>
            <person name="Pamer E.G."/>
            <person name="Barat B."/>
            <person name="Waligurski E."/>
            <person name="Medina S."/>
            <person name="Paddock L."/>
            <person name="Mostad J."/>
        </authorList>
    </citation>
    <scope>NUCLEOTIDE SEQUENCE</scope>
    <source>
        <strain evidence="11">DFI.6.24</strain>
    </source>
</reference>
<keyword evidence="1" id="KW-0813">Transport</keyword>
<evidence type="ECO:0000259" key="8">
    <source>
        <dbReference type="PROSITE" id="PS51379"/>
    </source>
</evidence>
<dbReference type="Gene3D" id="3.30.70.20">
    <property type="match status" value="2"/>
</dbReference>
<feature type="domain" description="4Fe-4S ferredoxin-type" evidence="8">
    <location>
        <begin position="29"/>
        <end position="57"/>
    </location>
</feature>
<dbReference type="Proteomes" id="UP001197827">
    <property type="component" value="Unassembled WGS sequence"/>
</dbReference>
<dbReference type="PROSITE" id="PS51379">
    <property type="entry name" value="4FE4S_FER_2"/>
    <property type="match status" value="2"/>
</dbReference>
<dbReference type="EMBL" id="PYLQ01000032">
    <property type="protein sequence ID" value="PST35621.1"/>
    <property type="molecule type" value="Genomic_DNA"/>
</dbReference>
<keyword evidence="6" id="KW-0408">Iron</keyword>
<gene>
    <name evidence="12" type="ORF">C7U54_13885</name>
    <name evidence="9" type="ORF">Fi14EGH31_06950</name>
    <name evidence="10" type="ORF">LJD74_11455</name>
    <name evidence="11" type="ORF">NE542_09165</name>
</gene>
<dbReference type="EMBL" id="JANGBO010000008">
    <property type="protein sequence ID" value="MCQ5061983.1"/>
    <property type="molecule type" value="Genomic_DNA"/>
</dbReference>
<dbReference type="PANTHER" id="PTHR43687:SF6">
    <property type="entry name" value="L-ASPARTATE SEMIALDEHYDE SULFURTRANSFERASE IRON-SULFUR SUBUNIT"/>
    <property type="match status" value="1"/>
</dbReference>
<dbReference type="EMBL" id="AP024085">
    <property type="protein sequence ID" value="BCL56983.1"/>
    <property type="molecule type" value="Genomic_DNA"/>
</dbReference>
<evidence type="ECO:0000256" key="2">
    <source>
        <dbReference type="ARBA" id="ARBA00022485"/>
    </source>
</evidence>
<evidence type="ECO:0000256" key="7">
    <source>
        <dbReference type="ARBA" id="ARBA00023014"/>
    </source>
</evidence>
<protein>
    <submittedName>
        <fullName evidence="10">4Fe-4S binding protein</fullName>
    </submittedName>
    <submittedName>
        <fullName evidence="9 12">Ferredoxin</fullName>
    </submittedName>
</protein>
<evidence type="ECO:0000313" key="12">
    <source>
        <dbReference type="EMBL" id="PST35621.1"/>
    </source>
</evidence>
<proteinExistence type="predicted"/>
<name>A0A2T3FK17_9FIRM</name>
<dbReference type="GO" id="GO:0046872">
    <property type="term" value="F:metal ion binding"/>
    <property type="evidence" value="ECO:0007669"/>
    <property type="project" value="UniProtKB-KW"/>
</dbReference>
<keyword evidence="13" id="KW-1185">Reference proteome</keyword>
<evidence type="ECO:0000313" key="14">
    <source>
        <dbReference type="Proteomes" id="UP000593842"/>
    </source>
</evidence>
<dbReference type="AlphaFoldDB" id="A0A2T3FK17"/>
<reference evidence="14" key="3">
    <citation type="submission" date="2020-09" db="EMBL/GenBank/DDBJ databases">
        <title>Complete genome sequencing of Faecalibacillus intestinalis strain 14EGH31.</title>
        <authorList>
            <person name="Sakamoto M."/>
            <person name="Murakami T."/>
            <person name="Mori H."/>
        </authorList>
    </citation>
    <scope>NUCLEOTIDE SEQUENCE [LARGE SCALE GENOMIC DNA]</scope>
    <source>
        <strain evidence="14">14EGH31</strain>
    </source>
</reference>
<keyword evidence="7" id="KW-0411">Iron-sulfur</keyword>
<dbReference type="GeneID" id="70579129"/>
<evidence type="ECO:0000313" key="11">
    <source>
        <dbReference type="EMBL" id="MCQ5061983.1"/>
    </source>
</evidence>
<dbReference type="GO" id="GO:0051539">
    <property type="term" value="F:4 iron, 4 sulfur cluster binding"/>
    <property type="evidence" value="ECO:0007669"/>
    <property type="project" value="UniProtKB-KW"/>
</dbReference>
<sequence>MNVDKDTCIGCGACAGVCPVEALAFDDDGKMECDKDTCIGCQACVGTCPVEAISPAE</sequence>
<dbReference type="Proteomes" id="UP000240974">
    <property type="component" value="Unassembled WGS sequence"/>
</dbReference>
<keyword evidence="5" id="KW-0249">Electron transport</keyword>